<accession>A0A0U5BFW6</accession>
<keyword evidence="5" id="KW-1133">Transmembrane helix</keyword>
<keyword evidence="6" id="KW-0472">Membrane</keyword>
<dbReference type="InterPro" id="IPR007890">
    <property type="entry name" value="CHASE2"/>
</dbReference>
<dbReference type="EMBL" id="AP017312">
    <property type="protein sequence ID" value="BAU29565.1"/>
    <property type="molecule type" value="Genomic_DNA"/>
</dbReference>
<evidence type="ECO:0000256" key="4">
    <source>
        <dbReference type="ARBA" id="ARBA00022692"/>
    </source>
</evidence>
<evidence type="ECO:0000256" key="6">
    <source>
        <dbReference type="ARBA" id="ARBA00023136"/>
    </source>
</evidence>
<evidence type="ECO:0000313" key="8">
    <source>
        <dbReference type="Proteomes" id="UP000217696"/>
    </source>
</evidence>
<protein>
    <submittedName>
        <fullName evidence="7">Adenylate cyclase 2</fullName>
        <ecNumber evidence="7">4.6.1.1</ecNumber>
    </submittedName>
</protein>
<sequence length="615" mass="69188">MESVKRLFSYFWVKLLLVGSVITLLAGYAYQLSTFYVVENNLTDRVVQSEREVDNRIIMIGIDEKSLTALGKWPWPRAYHAEIMRKVAEGGAKAVWLDAILSEPSHDQDDNAAIAEVAAKYPNVVFSTNYEFPRVQSGKGKLEYDRVNMPFFPVRPEQLAHVNVLPDRDNKIRTGILSLPHKELGMIPSVGVRLANYLLPEKEKIRQEKDGTWYRGSEKIPVNDRQEVYFSFAQRPGSETGFDVLSYEDVISGTVPPETFKNAVVLIGPYATGMQDQYFTPMSKSLSMYGVEIHANFIQSLLDNKLYSPLSKTVGWILIACMAFGTYALTNRFKGIRGLFVFIGLFVLYTLALIITFSYGILLPYVYVLLAIIAAYVYSVVDQYLTERQQRNRVTSLFVRYVSKSIVDDILSKKEEVQLGGVRRDVTLIFVDIRGFTPLSEKLEPEQVVEVLNEYLDLCTRAIFKFNGTLDKFIGDGVMGIFGAPIQTDNHAELAIRAALEMRKGSAELTERLRQQIGHTVQFGIGINSGDAVIGNIGSKSRLDYTAIGDTVNLAARLESNAKPGKILISENTKARVESYFIIEEMGEMKVKGKEHSVMVYEVIGEKLEDKQKEA</sequence>
<dbReference type="PANTHER" id="PTHR43081:SF1">
    <property type="entry name" value="ADENYLATE CYCLASE, TERMINAL-DIFFERENTIATION SPECIFIC"/>
    <property type="match status" value="1"/>
</dbReference>
<dbReference type="CDD" id="cd07302">
    <property type="entry name" value="CHD"/>
    <property type="match status" value="1"/>
</dbReference>
<organism evidence="7 8">
    <name type="scientific">Aneurinibacillus soli</name>
    <dbReference type="NCBI Taxonomy" id="1500254"/>
    <lineage>
        <taxon>Bacteria</taxon>
        <taxon>Bacillati</taxon>
        <taxon>Bacillota</taxon>
        <taxon>Bacilli</taxon>
        <taxon>Bacillales</taxon>
        <taxon>Paenibacillaceae</taxon>
        <taxon>Aneurinibacillus group</taxon>
        <taxon>Aneurinibacillus</taxon>
    </lineage>
</organism>
<dbReference type="GO" id="GO:0006171">
    <property type="term" value="P:cAMP biosynthetic process"/>
    <property type="evidence" value="ECO:0007669"/>
    <property type="project" value="TreeGrafter"/>
</dbReference>
<keyword evidence="3" id="KW-1003">Cell membrane</keyword>
<name>A0A0U5BFW6_9BACL</name>
<dbReference type="InterPro" id="IPR001054">
    <property type="entry name" value="A/G_cyclase"/>
</dbReference>
<dbReference type="SUPFAM" id="SSF55073">
    <property type="entry name" value="Nucleotide cyclase"/>
    <property type="match status" value="1"/>
</dbReference>
<dbReference type="RefSeq" id="WP_096467232.1">
    <property type="nucleotide sequence ID" value="NZ_AP017312.1"/>
</dbReference>
<dbReference type="InterPro" id="IPR050697">
    <property type="entry name" value="Adenylyl/Guanylyl_Cyclase_3/4"/>
</dbReference>
<dbReference type="SMART" id="SM00044">
    <property type="entry name" value="CYCc"/>
    <property type="match status" value="1"/>
</dbReference>
<keyword evidence="8" id="KW-1185">Reference proteome</keyword>
<dbReference type="GO" id="GO:0004016">
    <property type="term" value="F:adenylate cyclase activity"/>
    <property type="evidence" value="ECO:0007669"/>
    <property type="project" value="UniProtKB-EC"/>
</dbReference>
<comment type="subcellular location">
    <subcellularLocation>
        <location evidence="1">Cell envelope</location>
    </subcellularLocation>
</comment>
<dbReference type="EC" id="4.6.1.1" evidence="7"/>
<dbReference type="Proteomes" id="UP000217696">
    <property type="component" value="Chromosome"/>
</dbReference>
<evidence type="ECO:0000256" key="5">
    <source>
        <dbReference type="ARBA" id="ARBA00022989"/>
    </source>
</evidence>
<dbReference type="Gene3D" id="3.30.70.1230">
    <property type="entry name" value="Nucleotide cyclase"/>
    <property type="match status" value="1"/>
</dbReference>
<dbReference type="AlphaFoldDB" id="A0A0U5BFW6"/>
<gene>
    <name evidence="7" type="primary">cyaB</name>
    <name evidence="7" type="ORF">CB4_03765</name>
</gene>
<dbReference type="FunFam" id="3.30.70.1230:FF:000016">
    <property type="entry name" value="Adenylate/guanylate cyclase domain-containing protein"/>
    <property type="match status" value="1"/>
</dbReference>
<dbReference type="PROSITE" id="PS50125">
    <property type="entry name" value="GUANYLATE_CYCLASE_2"/>
    <property type="match status" value="1"/>
</dbReference>
<evidence type="ECO:0000256" key="2">
    <source>
        <dbReference type="ARBA" id="ARBA00005381"/>
    </source>
</evidence>
<dbReference type="Pfam" id="PF05226">
    <property type="entry name" value="CHASE2"/>
    <property type="match status" value="1"/>
</dbReference>
<dbReference type="Pfam" id="PF00211">
    <property type="entry name" value="Guanylate_cyc"/>
    <property type="match status" value="1"/>
</dbReference>
<dbReference type="PANTHER" id="PTHR43081">
    <property type="entry name" value="ADENYLATE CYCLASE, TERMINAL-DIFFERENTIATION SPECIFIC-RELATED"/>
    <property type="match status" value="1"/>
</dbReference>
<dbReference type="InterPro" id="IPR029787">
    <property type="entry name" value="Nucleotide_cyclase"/>
</dbReference>
<dbReference type="KEGG" id="asoc:CB4_03765"/>
<dbReference type="GO" id="GO:0035556">
    <property type="term" value="P:intracellular signal transduction"/>
    <property type="evidence" value="ECO:0007669"/>
    <property type="project" value="InterPro"/>
</dbReference>
<dbReference type="OrthoDB" id="9806704at2"/>
<evidence type="ECO:0000313" key="7">
    <source>
        <dbReference type="EMBL" id="BAU29565.1"/>
    </source>
</evidence>
<dbReference type="SMART" id="SM01080">
    <property type="entry name" value="CHASE2"/>
    <property type="match status" value="1"/>
</dbReference>
<proteinExistence type="inferred from homology"/>
<comment type="similarity">
    <text evidence="2">Belongs to the adenylyl cyclase class-3 family.</text>
</comment>
<reference evidence="7 8" key="1">
    <citation type="submission" date="2015-12" db="EMBL/GenBank/DDBJ databases">
        <title>Genome sequence of Aneurinibacillus soli.</title>
        <authorList>
            <person name="Lee J.S."/>
            <person name="Lee K.C."/>
            <person name="Kim K.K."/>
            <person name="Lee B.W."/>
        </authorList>
    </citation>
    <scope>NUCLEOTIDE SEQUENCE [LARGE SCALE GENOMIC DNA]</scope>
    <source>
        <strain evidence="7 8">CB4</strain>
    </source>
</reference>
<keyword evidence="4" id="KW-0812">Transmembrane</keyword>
<evidence type="ECO:0000256" key="1">
    <source>
        <dbReference type="ARBA" id="ARBA00004196"/>
    </source>
</evidence>
<dbReference type="GO" id="GO:0030313">
    <property type="term" value="C:cell envelope"/>
    <property type="evidence" value="ECO:0007669"/>
    <property type="project" value="UniProtKB-SubCell"/>
</dbReference>
<keyword evidence="7" id="KW-0456">Lyase</keyword>
<evidence type="ECO:0000256" key="3">
    <source>
        <dbReference type="ARBA" id="ARBA00022475"/>
    </source>
</evidence>